<dbReference type="EMBL" id="MPDP01000030">
    <property type="protein sequence ID" value="KAK1492284.1"/>
    <property type="molecule type" value="Genomic_DNA"/>
</dbReference>
<sequence>MRERVLDKQLCRANWNPEQAVQSEAEGWADPKCRKAIIKAYLKDISMERSSLAWDRNDRSGKVRNINRNTPALKKNWGPESLKYYQGLTRAQSSMLFQRRSGVIGLNGYLFSLKANVSHFVLLPLPLHLSLPLHRAHLLLRYESNFSSLLQLVETHRCRCGHPMQTAEHLFAHCKQLTFERSRLRKHVGVINFDLLVTTEANVATAWAIRHFDIAQFSRIEAAPNLPPLVPRDPSIRTGSAIHGACDVAQPNSAPPEGTSPLLGRAHVGHDGHSVELAALGDVGSDEDGKNLCELWYGKYEKAASDHCGRPLLSTSAVDLCCRPFRPAPPREYVAQPVVSKQRTPPLSSRE</sequence>
<evidence type="ECO:0000313" key="2">
    <source>
        <dbReference type="EMBL" id="KAK1492284.1"/>
    </source>
</evidence>
<reference evidence="2" key="1">
    <citation type="submission" date="2016-11" db="EMBL/GenBank/DDBJ databases">
        <title>The genome sequence of Colletotrichum cuscutae.</title>
        <authorList>
            <person name="Baroncelli R."/>
        </authorList>
    </citation>
    <scope>NUCLEOTIDE SEQUENCE</scope>
    <source>
        <strain evidence="2">IMI 304802</strain>
    </source>
</reference>
<comment type="caution">
    <text evidence="2">The sequence shown here is derived from an EMBL/GenBank/DDBJ whole genome shotgun (WGS) entry which is preliminary data.</text>
</comment>
<name>A0AAI9YA95_9PEZI</name>
<keyword evidence="3" id="KW-1185">Reference proteome</keyword>
<proteinExistence type="predicted"/>
<dbReference type="Proteomes" id="UP001239213">
    <property type="component" value="Unassembled WGS sequence"/>
</dbReference>
<dbReference type="AlphaFoldDB" id="A0AAI9YA95"/>
<gene>
    <name evidence="2" type="ORF">CCUS01_14066</name>
</gene>
<organism evidence="2 3">
    <name type="scientific">Colletotrichum cuscutae</name>
    <dbReference type="NCBI Taxonomy" id="1209917"/>
    <lineage>
        <taxon>Eukaryota</taxon>
        <taxon>Fungi</taxon>
        <taxon>Dikarya</taxon>
        <taxon>Ascomycota</taxon>
        <taxon>Pezizomycotina</taxon>
        <taxon>Sordariomycetes</taxon>
        <taxon>Hypocreomycetidae</taxon>
        <taxon>Glomerellales</taxon>
        <taxon>Glomerellaceae</taxon>
        <taxon>Colletotrichum</taxon>
        <taxon>Colletotrichum acutatum species complex</taxon>
    </lineage>
</organism>
<protein>
    <submittedName>
        <fullName evidence="2">Uncharacterized protein</fullName>
    </submittedName>
</protein>
<evidence type="ECO:0000313" key="3">
    <source>
        <dbReference type="Proteomes" id="UP001239213"/>
    </source>
</evidence>
<accession>A0AAI9YA95</accession>
<feature type="region of interest" description="Disordered" evidence="1">
    <location>
        <begin position="248"/>
        <end position="267"/>
    </location>
</feature>
<evidence type="ECO:0000256" key="1">
    <source>
        <dbReference type="SAM" id="MobiDB-lite"/>
    </source>
</evidence>